<feature type="region of interest" description="Disordered" evidence="1">
    <location>
        <begin position="781"/>
        <end position="838"/>
    </location>
</feature>
<keyword evidence="2" id="KW-1185">Reference proteome</keyword>
<feature type="compositionally biased region" description="Basic and acidic residues" evidence="1">
    <location>
        <begin position="485"/>
        <end position="497"/>
    </location>
</feature>
<evidence type="ECO:0000256" key="1">
    <source>
        <dbReference type="SAM" id="MobiDB-lite"/>
    </source>
</evidence>
<sequence length="838" mass="91679">VDALANQQVSGLTIDETPSKKDCAEINEASKNILNIVEGREEKNDDDKEKIEEGSEKNLTKEIIKEGQNGAQATITTEIIRSKVTEQDDVMVVEKQEAKAITATNIVKEDPSTDAFSATATTTASRDLSSSIWIRNADRSNLSQINKSANGAAINNNNSAAPIQNNPSENSSFKGNGDSSSGKAKPNINTSQSKTHESEKISTGEAKRSPRARIISTSNASSKEAHNSSTKWRGSGFEKRDFAGSRSFGSSRSRMNASYATGRIMGIRHGRAGRISGGRNVRNSSAPGISDNFNRLRFGSSNRRSTGRRREEESRRSSQRHKPNDVRNSSRRSPANSKNNNDSTDKEDLIRFMRRKEEEHRKKEEELVMEREREKIRYEREKLERDKLELETLRLQAQLAQATQFQFAAVAGLPQGGAAAVSVPLITGTGDSSTSALHNQHFGDGGFNHRRERGSAMPTAFSSERRSIDMSAKSEMSRSKSRTSKQNDRDERSDRFRHSSRSARGPESTRSSRYRNKSRSRSPLRRSGTSRHDSLNKEHHTGGALYQGDNERPAAIYSGSRNIPMQVGRNNSPHSKRVVGGRSSEFGWDFCLTFLNINFSFLYYDNKRYFYNTGGIDSTSKDGGFAADRGDHQMSVRPSNVSSDRQVVSSPPHSNERSIRRDYYSGGNQYNTSGTASYTGGGGTLQSNSMYGSRIQQQSQNQALSSSRPTGEMFGNGVFTQPSLGSGNNTALVSGYDSQHTPQQFGSGSNGYYQQGSVSDWGGQMDVSGGTNERNAAATRSFLGGGSNVGSSSTQWNSGGDWGGTLGANTNRAGTSSRYNTSYNKPASGGYSSGGRRY</sequence>
<feature type="region of interest" description="Disordered" evidence="1">
    <location>
        <begin position="624"/>
        <end position="708"/>
    </location>
</feature>
<reference evidence="3" key="1">
    <citation type="submission" date="2022-11" db="UniProtKB">
        <authorList>
            <consortium name="WormBaseParasite"/>
        </authorList>
    </citation>
    <scope>IDENTIFICATION</scope>
</reference>
<dbReference type="AlphaFoldDB" id="A0A915LE50"/>
<feature type="compositionally biased region" description="Low complexity" evidence="1">
    <location>
        <begin position="113"/>
        <end position="128"/>
    </location>
</feature>
<feature type="compositionally biased region" description="Basic residues" evidence="1">
    <location>
        <begin position="512"/>
        <end position="524"/>
    </location>
</feature>
<feature type="compositionally biased region" description="Polar residues" evidence="1">
    <location>
        <begin position="169"/>
        <end position="193"/>
    </location>
</feature>
<feature type="compositionally biased region" description="Basic and acidic residues" evidence="1">
    <location>
        <begin position="530"/>
        <end position="541"/>
    </location>
</feature>
<feature type="compositionally biased region" description="Basic and acidic residues" evidence="1">
    <location>
        <begin position="654"/>
        <end position="663"/>
    </location>
</feature>
<feature type="region of interest" description="Disordered" evidence="1">
    <location>
        <begin position="109"/>
        <end position="128"/>
    </location>
</feature>
<evidence type="ECO:0000313" key="2">
    <source>
        <dbReference type="Proteomes" id="UP000887561"/>
    </source>
</evidence>
<feature type="compositionally biased region" description="Low complexity" evidence="1">
    <location>
        <begin position="244"/>
        <end position="254"/>
    </location>
</feature>
<feature type="compositionally biased region" description="Low complexity" evidence="1">
    <location>
        <begin position="156"/>
        <end position="168"/>
    </location>
</feature>
<dbReference type="Proteomes" id="UP000887561">
    <property type="component" value="Unplaced"/>
</dbReference>
<feature type="compositionally biased region" description="Basic and acidic residues" evidence="1">
    <location>
        <begin position="38"/>
        <end position="59"/>
    </location>
</feature>
<feature type="compositionally biased region" description="Polar residues" evidence="1">
    <location>
        <begin position="281"/>
        <end position="293"/>
    </location>
</feature>
<organism evidence="2 3">
    <name type="scientific">Meloidogyne javanica</name>
    <name type="common">Root-knot nematode worm</name>
    <dbReference type="NCBI Taxonomy" id="6303"/>
    <lineage>
        <taxon>Eukaryota</taxon>
        <taxon>Metazoa</taxon>
        <taxon>Ecdysozoa</taxon>
        <taxon>Nematoda</taxon>
        <taxon>Chromadorea</taxon>
        <taxon>Rhabditida</taxon>
        <taxon>Tylenchina</taxon>
        <taxon>Tylenchomorpha</taxon>
        <taxon>Tylenchoidea</taxon>
        <taxon>Meloidogynidae</taxon>
        <taxon>Meloidogyninae</taxon>
        <taxon>Meloidogyne</taxon>
        <taxon>Meloidogyne incognita group</taxon>
    </lineage>
</organism>
<feature type="compositionally biased region" description="Polar residues" evidence="1">
    <location>
        <begin position="789"/>
        <end position="798"/>
    </location>
</feature>
<feature type="compositionally biased region" description="Basic and acidic residues" evidence="1">
    <location>
        <begin position="194"/>
        <end position="208"/>
    </location>
</feature>
<feature type="region of interest" description="Disordered" evidence="1">
    <location>
        <begin position="156"/>
        <end position="254"/>
    </location>
</feature>
<proteinExistence type="predicted"/>
<protein>
    <submittedName>
        <fullName evidence="3">Uncharacterized protein</fullName>
    </submittedName>
</protein>
<feature type="compositionally biased region" description="Polar residues" evidence="1">
    <location>
        <begin position="636"/>
        <end position="653"/>
    </location>
</feature>
<feature type="region of interest" description="Disordered" evidence="1">
    <location>
        <begin position="37"/>
        <end position="59"/>
    </location>
</feature>
<feature type="compositionally biased region" description="Low complexity" evidence="1">
    <location>
        <begin position="693"/>
        <end position="707"/>
    </location>
</feature>
<feature type="region of interest" description="Disordered" evidence="1">
    <location>
        <begin position="270"/>
        <end position="350"/>
    </location>
</feature>
<dbReference type="WBParaSite" id="scaffold10248_cov268.g14629">
    <property type="protein sequence ID" value="scaffold10248_cov268.g14629"/>
    <property type="gene ID" value="scaffold10248_cov268.g14629"/>
</dbReference>
<feature type="region of interest" description="Disordered" evidence="1">
    <location>
        <begin position="432"/>
        <end position="551"/>
    </location>
</feature>
<feature type="compositionally biased region" description="Polar residues" evidence="1">
    <location>
        <begin position="331"/>
        <end position="342"/>
    </location>
</feature>
<accession>A0A915LE50</accession>
<feature type="compositionally biased region" description="Polar residues" evidence="1">
    <location>
        <begin position="215"/>
        <end position="232"/>
    </location>
</feature>
<name>A0A915LE50_MELJA</name>
<evidence type="ECO:0000313" key="3">
    <source>
        <dbReference type="WBParaSite" id="scaffold10248_cov268.g14629"/>
    </source>
</evidence>
<feature type="compositionally biased region" description="Polar residues" evidence="1">
    <location>
        <begin position="807"/>
        <end position="825"/>
    </location>
</feature>